<dbReference type="InterPro" id="IPR029044">
    <property type="entry name" value="Nucleotide-diphossugar_trans"/>
</dbReference>
<organism evidence="1 2">
    <name type="scientific">Candidatus Falkowbacteria bacterium CG10_big_fil_rev_8_21_14_0_10_37_6</name>
    <dbReference type="NCBI Taxonomy" id="1974563"/>
    <lineage>
        <taxon>Bacteria</taxon>
        <taxon>Candidatus Falkowiibacteriota</taxon>
    </lineage>
</organism>
<gene>
    <name evidence="1" type="ORF">COT95_00205</name>
</gene>
<name>A0A2H0V7S6_9BACT</name>
<accession>A0A2H0V7S6</accession>
<dbReference type="EMBL" id="PFAN01000013">
    <property type="protein sequence ID" value="PIR95157.1"/>
    <property type="molecule type" value="Genomic_DNA"/>
</dbReference>
<evidence type="ECO:0000313" key="1">
    <source>
        <dbReference type="EMBL" id="PIR95157.1"/>
    </source>
</evidence>
<feature type="non-terminal residue" evidence="1">
    <location>
        <position position="1"/>
    </location>
</feature>
<dbReference type="SUPFAM" id="SSF53448">
    <property type="entry name" value="Nucleotide-diphospho-sugar transferases"/>
    <property type="match status" value="1"/>
</dbReference>
<sequence>IKKEVIKKIGGWSQDYFIWWEDVDLCTRLIKVGERIIYTPKSRVIHHESKSFAQQLSFAKQKIFNKSMLIYFQKYHSRLDWFVLKMAGWDSLVLSLLAQIFKFKPKTQSRL</sequence>
<dbReference type="Gene3D" id="3.90.550.10">
    <property type="entry name" value="Spore Coat Polysaccharide Biosynthesis Protein SpsA, Chain A"/>
    <property type="match status" value="1"/>
</dbReference>
<proteinExistence type="predicted"/>
<reference evidence="2" key="1">
    <citation type="submission" date="2017-09" db="EMBL/GenBank/DDBJ databases">
        <title>Depth-based differentiation of microbial function through sediment-hosted aquifers and enrichment of novel symbionts in the deep terrestrial subsurface.</title>
        <authorList>
            <person name="Probst A.J."/>
            <person name="Ladd B."/>
            <person name="Jarett J.K."/>
            <person name="Geller-Mcgrath D.E."/>
            <person name="Sieber C.M.K."/>
            <person name="Emerson J.B."/>
            <person name="Anantharaman K."/>
            <person name="Thomas B.C."/>
            <person name="Malmstrom R."/>
            <person name="Stieglmeier M."/>
            <person name="Klingl A."/>
            <person name="Woyke T."/>
            <person name="Ryan C.M."/>
            <person name="Banfield J.F."/>
        </authorList>
    </citation>
    <scope>NUCLEOTIDE SEQUENCE [LARGE SCALE GENOMIC DNA]</scope>
</reference>
<evidence type="ECO:0000313" key="2">
    <source>
        <dbReference type="Proteomes" id="UP000228614"/>
    </source>
</evidence>
<dbReference type="Proteomes" id="UP000228614">
    <property type="component" value="Unassembled WGS sequence"/>
</dbReference>
<comment type="caution">
    <text evidence="1">The sequence shown here is derived from an EMBL/GenBank/DDBJ whole genome shotgun (WGS) entry which is preliminary data.</text>
</comment>
<dbReference type="PANTHER" id="PTHR43179:SF7">
    <property type="entry name" value="RHAMNOSYLTRANSFERASE WBBL"/>
    <property type="match status" value="1"/>
</dbReference>
<dbReference type="AlphaFoldDB" id="A0A2H0V7S6"/>
<protein>
    <recommendedName>
        <fullName evidence="3">Glycosyltransferase 2-like domain-containing protein</fullName>
    </recommendedName>
</protein>
<evidence type="ECO:0008006" key="3">
    <source>
        <dbReference type="Google" id="ProtNLM"/>
    </source>
</evidence>
<dbReference type="PANTHER" id="PTHR43179">
    <property type="entry name" value="RHAMNOSYLTRANSFERASE WBBL"/>
    <property type="match status" value="1"/>
</dbReference>